<protein>
    <submittedName>
        <fullName evidence="1">Uncharacterized protein</fullName>
    </submittedName>
</protein>
<dbReference type="Proteomes" id="UP001732700">
    <property type="component" value="Chromosome 1D"/>
</dbReference>
<accession>A0ACD5U0G6</accession>
<sequence length="869" mass="97674">MPVTRNEETERERVMIRRPFPGPVSRSSTVHIAAGRPGRWTNRRKVSPFLFLHRRARLTRSDRALHSRSSPVARPASVVRPCQSGGDNCEGSSVCTAPKLDEPSRRPGAAEPDRTTQWRGAGQVVVAGGCCVRGLAPPASEEESKTIWGDEAIDLKDPPQGEQGSDLSFVLLTMDSKTICRTKVSDVPDTIKVPSIWTIIKFVPNREYRQSDFLKFSLLPDPEDDHQTKEWERFLCYLCSSGKDGIVKFRSGTFYILAPKPRSFSHVVILYETGLKEPGVYKNMAGLSGRSNRNEEICDNKPHPNLAVTKRESTPTRNFVSTDPNYIQTLSQTHAGWIFGAIAELIDNSRDAGASRLDISIQYMFSKQAGGKVPVLCVVDNGHGMTYAEMMRMVSFGHKRPDEHIKDQIGTFGIGFKTGAMKLGRDAVVLTQTSNSRSVSFLSQSFNKNKDILEIPVVTYCKKGQYMQFDLNMQSEVTAEYNLNAIKEFSPFNEYVIGEKVALFGEEGTGTQVYIWNLDTWGTGYTLEWDSEKTDENSAGHGNGDILIRSKRVRSRPGQTTGNVPLDYSLKAYLEVMFMNPQMKITVQGSQVIICHLEKTLQNTSVLSGEIMGKTIQLTLGRSDVEWGRMNCGIFLYWHGRLIESYKRVGGQKHNADMGRGIIGVADITDLIDDENGNTWVLNSKQGFQDCEIYAKLEEWLGRKTDEYWDTNFDRLNLRKSGDRLEAVDDWVQCYSCRKWRMLNAGFNIESLPSEWFCHLPPFNGRCEIPEEQMEVGVITVAEKRSGHNKAAQPEVQRSRQDEDAKNVRSIQPTANKGKRAPDATGSGMLLCNRTEALDRSFLRELMIRDLTVLKTIPHKTSQAPFIPL</sequence>
<reference evidence="1" key="1">
    <citation type="submission" date="2021-05" db="EMBL/GenBank/DDBJ databases">
        <authorList>
            <person name="Scholz U."/>
            <person name="Mascher M."/>
            <person name="Fiebig A."/>
        </authorList>
    </citation>
    <scope>NUCLEOTIDE SEQUENCE [LARGE SCALE GENOMIC DNA]</scope>
</reference>
<evidence type="ECO:0000313" key="2">
    <source>
        <dbReference type="Proteomes" id="UP001732700"/>
    </source>
</evidence>
<proteinExistence type="predicted"/>
<name>A0ACD5U0G6_AVESA</name>
<keyword evidence="2" id="KW-1185">Reference proteome</keyword>
<evidence type="ECO:0000313" key="1">
    <source>
        <dbReference type="EnsemblPlants" id="AVESA.00010b.r2.1DG0156260.2.CDS"/>
    </source>
</evidence>
<organism evidence="1 2">
    <name type="scientific">Avena sativa</name>
    <name type="common">Oat</name>
    <dbReference type="NCBI Taxonomy" id="4498"/>
    <lineage>
        <taxon>Eukaryota</taxon>
        <taxon>Viridiplantae</taxon>
        <taxon>Streptophyta</taxon>
        <taxon>Embryophyta</taxon>
        <taxon>Tracheophyta</taxon>
        <taxon>Spermatophyta</taxon>
        <taxon>Magnoliopsida</taxon>
        <taxon>Liliopsida</taxon>
        <taxon>Poales</taxon>
        <taxon>Poaceae</taxon>
        <taxon>BOP clade</taxon>
        <taxon>Pooideae</taxon>
        <taxon>Poodae</taxon>
        <taxon>Poeae</taxon>
        <taxon>Poeae Chloroplast Group 1 (Aveneae type)</taxon>
        <taxon>Aveninae</taxon>
        <taxon>Avena</taxon>
    </lineage>
</organism>
<dbReference type="EnsemblPlants" id="AVESA.00010b.r2.1DG0156260.2">
    <property type="protein sequence ID" value="AVESA.00010b.r2.1DG0156260.2.CDS"/>
    <property type="gene ID" value="AVESA.00010b.r2.1DG0156260"/>
</dbReference>
<reference evidence="1" key="2">
    <citation type="submission" date="2025-09" db="UniProtKB">
        <authorList>
            <consortium name="EnsemblPlants"/>
        </authorList>
    </citation>
    <scope>IDENTIFICATION</scope>
</reference>